<name>A0AAJ1MMC3_9SPIO</name>
<feature type="DNA-binding region" description="H-T-H motif" evidence="2">
    <location>
        <begin position="39"/>
        <end position="58"/>
    </location>
</feature>
<dbReference type="PROSITE" id="PS50977">
    <property type="entry name" value="HTH_TETR_2"/>
    <property type="match status" value="1"/>
</dbReference>
<evidence type="ECO:0000256" key="1">
    <source>
        <dbReference type="ARBA" id="ARBA00023125"/>
    </source>
</evidence>
<dbReference type="InterPro" id="IPR009057">
    <property type="entry name" value="Homeodomain-like_sf"/>
</dbReference>
<dbReference type="EMBL" id="JAQQAL010000005">
    <property type="protein sequence ID" value="MDC7225349.1"/>
    <property type="molecule type" value="Genomic_DNA"/>
</dbReference>
<dbReference type="GO" id="GO:0000976">
    <property type="term" value="F:transcription cis-regulatory region binding"/>
    <property type="evidence" value="ECO:0007669"/>
    <property type="project" value="TreeGrafter"/>
</dbReference>
<organism evidence="4 5">
    <name type="scientific">Candidatus Thalassospirochaeta sargassi</name>
    <dbReference type="NCBI Taxonomy" id="3119039"/>
    <lineage>
        <taxon>Bacteria</taxon>
        <taxon>Pseudomonadati</taxon>
        <taxon>Spirochaetota</taxon>
        <taxon>Spirochaetia</taxon>
        <taxon>Spirochaetales</taxon>
        <taxon>Spirochaetaceae</taxon>
        <taxon>Candidatus Thalassospirochaeta</taxon>
    </lineage>
</organism>
<reference evidence="4 5" key="1">
    <citation type="submission" date="2022-12" db="EMBL/GenBank/DDBJ databases">
        <title>Metagenome assembled genome from gulf of manar.</title>
        <authorList>
            <person name="Kohli P."/>
            <person name="Pk S."/>
            <person name="Venkata Ramana C."/>
            <person name="Sasikala C."/>
        </authorList>
    </citation>
    <scope>NUCLEOTIDE SEQUENCE [LARGE SCALE GENOMIC DNA]</scope>
    <source>
        <strain evidence="4">JB008</strain>
    </source>
</reference>
<evidence type="ECO:0000256" key="2">
    <source>
        <dbReference type="PROSITE-ProRule" id="PRU00335"/>
    </source>
</evidence>
<accession>A0AAJ1MMC3</accession>
<evidence type="ECO:0000313" key="4">
    <source>
        <dbReference type="EMBL" id="MDC7225349.1"/>
    </source>
</evidence>
<keyword evidence="1 2" id="KW-0238">DNA-binding</keyword>
<dbReference type="SUPFAM" id="SSF46689">
    <property type="entry name" value="Homeodomain-like"/>
    <property type="match status" value="1"/>
</dbReference>
<evidence type="ECO:0000313" key="5">
    <source>
        <dbReference type="Proteomes" id="UP001221217"/>
    </source>
</evidence>
<dbReference type="GO" id="GO:0003700">
    <property type="term" value="F:DNA-binding transcription factor activity"/>
    <property type="evidence" value="ECO:0007669"/>
    <property type="project" value="TreeGrafter"/>
</dbReference>
<dbReference type="PANTHER" id="PTHR30055:SF226">
    <property type="entry name" value="HTH-TYPE TRANSCRIPTIONAL REGULATOR PKSA"/>
    <property type="match status" value="1"/>
</dbReference>
<sequence length="217" mass="24693">MGSRERAAREKAERRKQREELILSEAEKLFLEKGFFATTISDIAAACELTNGAIYLYYKNKDELVLKVMTGISRHFGGLLEEVSEIAGSEPGLQRLSRLLDVYNYTYAEYRQYHYLDAQFNLMFSEAYPDSPLLDDYYSANRRVLEIVTEAVAAGIDDASIDSSLPAVQRARLLLNAVNSYVEKISIRGILMEKEQGILMKDELRDYIKLLLQGLAK</sequence>
<dbReference type="InterPro" id="IPR036271">
    <property type="entry name" value="Tet_transcr_reg_TetR-rel_C_sf"/>
</dbReference>
<gene>
    <name evidence="4" type="ORF">PQJ61_01140</name>
</gene>
<dbReference type="Pfam" id="PF00440">
    <property type="entry name" value="TetR_N"/>
    <property type="match status" value="1"/>
</dbReference>
<dbReference type="Proteomes" id="UP001221217">
    <property type="component" value="Unassembled WGS sequence"/>
</dbReference>
<dbReference type="PANTHER" id="PTHR30055">
    <property type="entry name" value="HTH-TYPE TRANSCRIPTIONAL REGULATOR RUTR"/>
    <property type="match status" value="1"/>
</dbReference>
<comment type="caution">
    <text evidence="4">The sequence shown here is derived from an EMBL/GenBank/DDBJ whole genome shotgun (WGS) entry which is preliminary data.</text>
</comment>
<dbReference type="AlphaFoldDB" id="A0AAJ1MMC3"/>
<dbReference type="SUPFAM" id="SSF48498">
    <property type="entry name" value="Tetracyclin repressor-like, C-terminal domain"/>
    <property type="match status" value="1"/>
</dbReference>
<dbReference type="InterPro" id="IPR050109">
    <property type="entry name" value="HTH-type_TetR-like_transc_reg"/>
</dbReference>
<dbReference type="PRINTS" id="PR00455">
    <property type="entry name" value="HTHTETR"/>
</dbReference>
<evidence type="ECO:0000259" key="3">
    <source>
        <dbReference type="PROSITE" id="PS50977"/>
    </source>
</evidence>
<feature type="domain" description="HTH tetR-type" evidence="3">
    <location>
        <begin position="16"/>
        <end position="76"/>
    </location>
</feature>
<dbReference type="Gene3D" id="1.10.357.10">
    <property type="entry name" value="Tetracycline Repressor, domain 2"/>
    <property type="match status" value="1"/>
</dbReference>
<dbReference type="InterPro" id="IPR001647">
    <property type="entry name" value="HTH_TetR"/>
</dbReference>
<proteinExistence type="predicted"/>
<protein>
    <submittedName>
        <fullName evidence="4">TetR/AcrR family transcriptional regulator</fullName>
    </submittedName>
</protein>